<sequence length="189" mass="21664">MKRCSWVGTGKPHYEEYHDNEWGIPVHDDQKHFEMLILEGAQAGLSWETILKRREAYRKAFKQFDPYAVAKMSDEELTALLNDAGIIRNRLKIFSARKNALVFLSIAQEFGSFDNYIWQFVDGSPKVNYPKTLQEVPARTAESDALSKDLKKRGMSFVGSTIMYAHMQAVGLVDDHLIDCFCKNRNHSA</sequence>
<feature type="binding site" evidence="9">
    <location>
        <position position="4"/>
    </location>
    <ligand>
        <name>Zn(2+)</name>
        <dbReference type="ChEBI" id="CHEBI:29105"/>
    </ligand>
</feature>
<evidence type="ECO:0000256" key="8">
    <source>
        <dbReference type="ARBA" id="ARBA00066766"/>
    </source>
</evidence>
<dbReference type="Proteomes" id="UP000254554">
    <property type="component" value="Unassembled WGS sequence"/>
</dbReference>
<dbReference type="PANTHER" id="PTHR30037">
    <property type="entry name" value="DNA-3-METHYLADENINE GLYCOSYLASE 1"/>
    <property type="match status" value="1"/>
</dbReference>
<proteinExistence type="predicted"/>
<organism evidence="10 11">
    <name type="scientific">Fluoribacter dumoffii</name>
    <dbReference type="NCBI Taxonomy" id="463"/>
    <lineage>
        <taxon>Bacteria</taxon>
        <taxon>Pseudomonadati</taxon>
        <taxon>Pseudomonadota</taxon>
        <taxon>Gammaproteobacteria</taxon>
        <taxon>Legionellales</taxon>
        <taxon>Legionellaceae</taxon>
        <taxon>Fluoribacter</taxon>
    </lineage>
</organism>
<dbReference type="FunFam" id="1.10.340.30:FF:000009">
    <property type="entry name" value="DNA-3-methyladenine glycosylase I"/>
    <property type="match status" value="1"/>
</dbReference>
<dbReference type="SUPFAM" id="SSF48150">
    <property type="entry name" value="DNA-glycosylase"/>
    <property type="match status" value="1"/>
</dbReference>
<keyword evidence="1 9" id="KW-0479">Metal-binding</keyword>
<comment type="function">
    <text evidence="7">Hydrolysis of the deoxyribose N-glycosidic bond to excise 3-methyladenine from the damaged DNA polymer formed by alkylation lesions.</text>
</comment>
<feature type="binding site" evidence="9">
    <location>
        <position position="180"/>
    </location>
    <ligand>
        <name>Zn(2+)</name>
        <dbReference type="ChEBI" id="CHEBI:29105"/>
    </ligand>
</feature>
<dbReference type="InterPro" id="IPR005019">
    <property type="entry name" value="Adenine_glyco"/>
</dbReference>
<feature type="binding site" evidence="9">
    <location>
        <position position="18"/>
    </location>
    <ligand>
        <name>Zn(2+)</name>
        <dbReference type="ChEBI" id="CHEBI:29105"/>
    </ligand>
</feature>
<evidence type="ECO:0000256" key="7">
    <source>
        <dbReference type="ARBA" id="ARBA00057608"/>
    </source>
</evidence>
<dbReference type="EC" id="3.2.2.20" evidence="8"/>
<evidence type="ECO:0000256" key="5">
    <source>
        <dbReference type="ARBA" id="ARBA00023204"/>
    </source>
</evidence>
<protein>
    <recommendedName>
        <fullName evidence="8">DNA-3-methyladenine glycosylase I</fullName>
        <ecNumber evidence="8">3.2.2.20</ecNumber>
    </recommendedName>
</protein>
<comment type="catalytic activity">
    <reaction evidence="6">
        <text>Hydrolysis of alkylated DNA, releasing 3-methyladenine.</text>
        <dbReference type="EC" id="3.2.2.20"/>
    </reaction>
</comment>
<keyword evidence="5" id="KW-0234">DNA repair</keyword>
<evidence type="ECO:0000313" key="10">
    <source>
        <dbReference type="EMBL" id="STO22283.1"/>
    </source>
</evidence>
<dbReference type="GO" id="GO:0006284">
    <property type="term" value="P:base-excision repair"/>
    <property type="evidence" value="ECO:0007669"/>
    <property type="project" value="InterPro"/>
</dbReference>
<dbReference type="GO" id="GO:0008725">
    <property type="term" value="F:DNA-3-methyladenine glycosylase activity"/>
    <property type="evidence" value="ECO:0007669"/>
    <property type="project" value="UniProtKB-EC"/>
</dbReference>
<accession>A0A377GBU1</accession>
<evidence type="ECO:0000256" key="9">
    <source>
        <dbReference type="PIRSR" id="PIRSR605019-1"/>
    </source>
</evidence>
<dbReference type="EMBL" id="UGGT01000001">
    <property type="protein sequence ID" value="STO22283.1"/>
    <property type="molecule type" value="Genomic_DNA"/>
</dbReference>
<dbReference type="Gene3D" id="1.10.340.30">
    <property type="entry name" value="Hypothetical protein, domain 2"/>
    <property type="match status" value="1"/>
</dbReference>
<gene>
    <name evidence="10" type="primary">tag</name>
    <name evidence="10" type="ORF">NCTC11370_02370</name>
</gene>
<dbReference type="Pfam" id="PF03352">
    <property type="entry name" value="Adenine_glyco"/>
    <property type="match status" value="1"/>
</dbReference>
<dbReference type="STRING" id="1094715.GCA_000236165_02214"/>
<evidence type="ECO:0000313" key="11">
    <source>
        <dbReference type="Proteomes" id="UP000254554"/>
    </source>
</evidence>
<dbReference type="PANTHER" id="PTHR30037:SF4">
    <property type="entry name" value="DNA-3-METHYLADENINE GLYCOSYLASE I"/>
    <property type="match status" value="1"/>
</dbReference>
<dbReference type="OrthoDB" id="9807664at2"/>
<dbReference type="AlphaFoldDB" id="A0A377GBU1"/>
<dbReference type="GO" id="GO:0046872">
    <property type="term" value="F:metal ion binding"/>
    <property type="evidence" value="ECO:0007669"/>
    <property type="project" value="UniProtKB-KW"/>
</dbReference>
<keyword evidence="10" id="KW-0326">Glycosidase</keyword>
<feature type="binding site" evidence="9">
    <location>
        <position position="176"/>
    </location>
    <ligand>
        <name>Zn(2+)</name>
        <dbReference type="ChEBI" id="CHEBI:29105"/>
    </ligand>
</feature>
<evidence type="ECO:0000256" key="4">
    <source>
        <dbReference type="ARBA" id="ARBA00022833"/>
    </source>
</evidence>
<keyword evidence="3 10" id="KW-0378">Hydrolase</keyword>
<dbReference type="RefSeq" id="WP_010654393.1">
    <property type="nucleotide sequence ID" value="NZ_JAPHOO010000001.1"/>
</dbReference>
<evidence type="ECO:0000256" key="2">
    <source>
        <dbReference type="ARBA" id="ARBA00022763"/>
    </source>
</evidence>
<dbReference type="GeneID" id="93293139"/>
<keyword evidence="4 9" id="KW-0862">Zinc</keyword>
<dbReference type="InterPro" id="IPR052891">
    <property type="entry name" value="DNA-3mA_glycosylase"/>
</dbReference>
<name>A0A377GBU1_9GAMM</name>
<keyword evidence="11" id="KW-1185">Reference proteome</keyword>
<evidence type="ECO:0000256" key="6">
    <source>
        <dbReference type="ARBA" id="ARBA00052558"/>
    </source>
</evidence>
<keyword evidence="2" id="KW-0227">DNA damage</keyword>
<evidence type="ECO:0000256" key="1">
    <source>
        <dbReference type="ARBA" id="ARBA00022723"/>
    </source>
</evidence>
<evidence type="ECO:0000256" key="3">
    <source>
        <dbReference type="ARBA" id="ARBA00022801"/>
    </source>
</evidence>
<reference evidence="10 11" key="1">
    <citation type="submission" date="2018-06" db="EMBL/GenBank/DDBJ databases">
        <authorList>
            <consortium name="Pathogen Informatics"/>
            <person name="Doyle S."/>
        </authorList>
    </citation>
    <scope>NUCLEOTIDE SEQUENCE [LARGE SCALE GENOMIC DNA]</scope>
    <source>
        <strain evidence="10 11">NCTC11370</strain>
    </source>
</reference>
<dbReference type="InterPro" id="IPR011257">
    <property type="entry name" value="DNA_glycosylase"/>
</dbReference>